<proteinExistence type="inferred from homology"/>
<gene>
    <name evidence="4" type="ORF">HOLleu_25279</name>
</gene>
<dbReference type="InterPro" id="IPR027417">
    <property type="entry name" value="P-loop_NTPase"/>
</dbReference>
<feature type="domain" description="Sulfotransferase" evidence="3">
    <location>
        <begin position="16"/>
        <end position="273"/>
    </location>
</feature>
<keyword evidence="2" id="KW-0808">Transferase</keyword>
<dbReference type="Proteomes" id="UP001152320">
    <property type="component" value="Chromosome 12"/>
</dbReference>
<dbReference type="EMBL" id="JAIZAY010000012">
    <property type="protein sequence ID" value="KAJ8031914.1"/>
    <property type="molecule type" value="Genomic_DNA"/>
</dbReference>
<accession>A0A9Q1BSM3</accession>
<dbReference type="PANTHER" id="PTHR11783">
    <property type="entry name" value="SULFOTRANSFERASE SULT"/>
    <property type="match status" value="1"/>
</dbReference>
<evidence type="ECO:0000256" key="2">
    <source>
        <dbReference type="ARBA" id="ARBA00022679"/>
    </source>
</evidence>
<reference evidence="4" key="1">
    <citation type="submission" date="2021-10" db="EMBL/GenBank/DDBJ databases">
        <title>Tropical sea cucumber genome reveals ecological adaptation and Cuvierian tubules defense mechanism.</title>
        <authorList>
            <person name="Chen T."/>
        </authorList>
    </citation>
    <scope>NUCLEOTIDE SEQUENCE</scope>
    <source>
        <strain evidence="4">Nanhai2018</strain>
        <tissue evidence="4">Muscle</tissue>
    </source>
</reference>
<organism evidence="4 5">
    <name type="scientific">Holothuria leucospilota</name>
    <name type="common">Black long sea cucumber</name>
    <name type="synonym">Mertensiothuria leucospilota</name>
    <dbReference type="NCBI Taxonomy" id="206669"/>
    <lineage>
        <taxon>Eukaryota</taxon>
        <taxon>Metazoa</taxon>
        <taxon>Echinodermata</taxon>
        <taxon>Eleutherozoa</taxon>
        <taxon>Echinozoa</taxon>
        <taxon>Holothuroidea</taxon>
        <taxon>Aspidochirotacea</taxon>
        <taxon>Aspidochirotida</taxon>
        <taxon>Holothuriidae</taxon>
        <taxon>Holothuria</taxon>
    </lineage>
</organism>
<dbReference type="GO" id="GO:0008146">
    <property type="term" value="F:sulfotransferase activity"/>
    <property type="evidence" value="ECO:0007669"/>
    <property type="project" value="InterPro"/>
</dbReference>
<evidence type="ECO:0000313" key="5">
    <source>
        <dbReference type="Proteomes" id="UP001152320"/>
    </source>
</evidence>
<name>A0A9Q1BSM3_HOLLE</name>
<dbReference type="SUPFAM" id="SSF52540">
    <property type="entry name" value="P-loop containing nucleoside triphosphate hydrolases"/>
    <property type="match status" value="1"/>
</dbReference>
<comment type="similarity">
    <text evidence="1">Belongs to the sulfotransferase 1 family.</text>
</comment>
<keyword evidence="5" id="KW-1185">Reference proteome</keyword>
<dbReference type="Gene3D" id="3.40.50.300">
    <property type="entry name" value="P-loop containing nucleotide triphosphate hydrolases"/>
    <property type="match status" value="1"/>
</dbReference>
<dbReference type="Pfam" id="PF00685">
    <property type="entry name" value="Sulfotransfer_1"/>
    <property type="match status" value="1"/>
</dbReference>
<dbReference type="OrthoDB" id="205623at2759"/>
<sequence>MPDTAIDAVKMFKYRDDDILIASYPKCGTHWINEVIQLMIHGGDPQQLDDKHRRVCLEIEDTIDISKAGQVKPSVLLVNEDPSPRVLMTHLTPGYLSEETWKMRIPVIYIFRDPRDVCLSFYKFLRQFFVGENEPFLEGVSFEQFLLDFIEGNVPFSGWCEHALSYEDCWKRGENILFITYEDMNRDLSSVITAVGKHIGCPISDDVMEKVIANSTKEAMQKNYNAKEDKTSKLKVDVSKFVNTGVSGNWEKVHSDVDWCTLNSVFKEKVKDSEFAQKYFDL</sequence>
<evidence type="ECO:0000313" key="4">
    <source>
        <dbReference type="EMBL" id="KAJ8031914.1"/>
    </source>
</evidence>
<evidence type="ECO:0000259" key="3">
    <source>
        <dbReference type="Pfam" id="PF00685"/>
    </source>
</evidence>
<dbReference type="InterPro" id="IPR000863">
    <property type="entry name" value="Sulfotransferase_dom"/>
</dbReference>
<protein>
    <submittedName>
        <fullName evidence="4">Sulfotransferase 1 family member D1</fullName>
    </submittedName>
</protein>
<dbReference type="AlphaFoldDB" id="A0A9Q1BSM3"/>
<comment type="caution">
    <text evidence="4">The sequence shown here is derived from an EMBL/GenBank/DDBJ whole genome shotgun (WGS) entry which is preliminary data.</text>
</comment>
<evidence type="ECO:0000256" key="1">
    <source>
        <dbReference type="ARBA" id="ARBA00005771"/>
    </source>
</evidence>